<dbReference type="EMBL" id="JBIRYI010000003">
    <property type="protein sequence ID" value="MFI2486432.1"/>
    <property type="molecule type" value="Genomic_DNA"/>
</dbReference>
<accession>A0ABW7XG02</accession>
<keyword evidence="2" id="KW-0472">Membrane</keyword>
<evidence type="ECO:0000313" key="3">
    <source>
        <dbReference type="EMBL" id="MFI2486432.1"/>
    </source>
</evidence>
<keyword evidence="2" id="KW-1133">Transmembrane helix</keyword>
<feature type="transmembrane region" description="Helical" evidence="2">
    <location>
        <begin position="157"/>
        <end position="174"/>
    </location>
</feature>
<keyword evidence="2" id="KW-0812">Transmembrane</keyword>
<evidence type="ECO:0000256" key="2">
    <source>
        <dbReference type="SAM" id="Phobius"/>
    </source>
</evidence>
<proteinExistence type="predicted"/>
<protein>
    <recommendedName>
        <fullName evidence="5">Tetratricopeptide repeat-containing protein</fullName>
    </recommendedName>
</protein>
<comment type="caution">
    <text evidence="3">The sequence shown here is derived from an EMBL/GenBank/DDBJ whole genome shotgun (WGS) entry which is preliminary data.</text>
</comment>
<organism evidence="3 4">
    <name type="scientific">Promicromonospora kroppenstedtii</name>
    <dbReference type="NCBI Taxonomy" id="440482"/>
    <lineage>
        <taxon>Bacteria</taxon>
        <taxon>Bacillati</taxon>
        <taxon>Actinomycetota</taxon>
        <taxon>Actinomycetes</taxon>
        <taxon>Micrococcales</taxon>
        <taxon>Promicromonosporaceae</taxon>
        <taxon>Promicromonospora</taxon>
    </lineage>
</organism>
<evidence type="ECO:0008006" key="5">
    <source>
        <dbReference type="Google" id="ProtNLM"/>
    </source>
</evidence>
<evidence type="ECO:0000256" key="1">
    <source>
        <dbReference type="SAM" id="MobiDB-lite"/>
    </source>
</evidence>
<dbReference type="Proteomes" id="UP001611580">
    <property type="component" value="Unassembled WGS sequence"/>
</dbReference>
<dbReference type="RefSeq" id="WP_397402338.1">
    <property type="nucleotide sequence ID" value="NZ_JBIRYI010000003.1"/>
</dbReference>
<evidence type="ECO:0000313" key="4">
    <source>
        <dbReference type="Proteomes" id="UP001611580"/>
    </source>
</evidence>
<sequence>MSTDTAPDAAPTGEPAGATSKGHDAAEQVVSEPRSEAAARAAAWAATARAAATGAGAPRRAQAASPTGAEATTEASSDTTSEASSTAEATPDARSDLAPDTTPGPSPEAAPAATPDPGVPDEAPGDLPPSTRPLTTALLNLSGLGLGYLHLRAWPRLVVALAATAGLAWVALPIGREPVAAWWAVGYAGALALFALDAALLARHRARRTAGSANRRRTTWSPRTAGRLAWATLAIVPLLGAGYAVAQHEVLEAHLAFDLERAEASLESTGTAFGPFRKTYDAAYATYLAVAADHPATRAADRVPGLIDDLYAQAKTDDPCTGLVVVRHFAEPGTPGPLQGVAESEIPGALHDCGLRSAEAGNFDMSRTYLTELLADHPASGPASAVPGDLAEWRDGVLKELSGAKRCTDTGAAAASAGFLAKFDSGKVSSLADEAREQVPAGLLKCGLQEFERERYATAVQALNGLVESYPRAKEADYAERVRIAAGIALVDPKAGVRLPARDEPEGTVTLTVYNYSPDPFEMVFTGPATGVVKIDACDDCEYLPEGEQPVCSGYSLTLPSTTITIPAGDYLTATRRDKTVLGWEDDGVDKVSFTADSGFCTWSYRY</sequence>
<feature type="region of interest" description="Disordered" evidence="1">
    <location>
        <begin position="1"/>
        <end position="131"/>
    </location>
</feature>
<reference evidence="3 4" key="1">
    <citation type="submission" date="2024-10" db="EMBL/GenBank/DDBJ databases">
        <title>The Natural Products Discovery Center: Release of the First 8490 Sequenced Strains for Exploring Actinobacteria Biosynthetic Diversity.</title>
        <authorList>
            <person name="Kalkreuter E."/>
            <person name="Kautsar S.A."/>
            <person name="Yang D."/>
            <person name="Bader C.D."/>
            <person name="Teijaro C.N."/>
            <person name="Fluegel L."/>
            <person name="Davis C.M."/>
            <person name="Simpson J.R."/>
            <person name="Lauterbach L."/>
            <person name="Steele A.D."/>
            <person name="Gui C."/>
            <person name="Meng S."/>
            <person name="Li G."/>
            <person name="Viehrig K."/>
            <person name="Ye F."/>
            <person name="Su P."/>
            <person name="Kiefer A.F."/>
            <person name="Nichols A."/>
            <person name="Cepeda A.J."/>
            <person name="Yan W."/>
            <person name="Fan B."/>
            <person name="Jiang Y."/>
            <person name="Adhikari A."/>
            <person name="Zheng C.-J."/>
            <person name="Schuster L."/>
            <person name="Cowan T.M."/>
            <person name="Smanski M.J."/>
            <person name="Chevrette M.G."/>
            <person name="De Carvalho L.P.S."/>
            <person name="Shen B."/>
        </authorList>
    </citation>
    <scope>NUCLEOTIDE SEQUENCE [LARGE SCALE GENOMIC DNA]</scope>
    <source>
        <strain evidence="3 4">NPDC019481</strain>
    </source>
</reference>
<feature type="transmembrane region" description="Helical" evidence="2">
    <location>
        <begin position="180"/>
        <end position="203"/>
    </location>
</feature>
<name>A0ABW7XG02_9MICO</name>
<feature type="transmembrane region" description="Helical" evidence="2">
    <location>
        <begin position="224"/>
        <end position="246"/>
    </location>
</feature>
<gene>
    <name evidence="3" type="ORF">ACH47X_05950</name>
</gene>
<feature type="compositionally biased region" description="Low complexity" evidence="1">
    <location>
        <begin position="38"/>
        <end position="90"/>
    </location>
</feature>
<keyword evidence="4" id="KW-1185">Reference proteome</keyword>